<comment type="caution">
    <text evidence="3">The sequence shown here is derived from an EMBL/GenBank/DDBJ whole genome shotgun (WGS) entry which is preliminary data.</text>
</comment>
<dbReference type="AlphaFoldDB" id="A0A9P9E5M9"/>
<keyword evidence="1" id="KW-0732">Signal</keyword>
<dbReference type="PANTHER" id="PTHR43784">
    <property type="entry name" value="GDSL-LIKE LIPASE/ACYLHYDROLASE, PUTATIVE (AFU_ORTHOLOGUE AFUA_2G00820)-RELATED"/>
    <property type="match status" value="1"/>
</dbReference>
<dbReference type="CDD" id="cd01830">
    <property type="entry name" value="XynE_like"/>
    <property type="match status" value="1"/>
</dbReference>
<organism evidence="3 4">
    <name type="scientific">Dactylonectria macrodidyma</name>
    <dbReference type="NCBI Taxonomy" id="307937"/>
    <lineage>
        <taxon>Eukaryota</taxon>
        <taxon>Fungi</taxon>
        <taxon>Dikarya</taxon>
        <taxon>Ascomycota</taxon>
        <taxon>Pezizomycotina</taxon>
        <taxon>Sordariomycetes</taxon>
        <taxon>Hypocreomycetidae</taxon>
        <taxon>Hypocreales</taxon>
        <taxon>Nectriaceae</taxon>
        <taxon>Dactylonectria</taxon>
    </lineage>
</organism>
<evidence type="ECO:0000313" key="4">
    <source>
        <dbReference type="Proteomes" id="UP000738349"/>
    </source>
</evidence>
<evidence type="ECO:0000259" key="2">
    <source>
        <dbReference type="Pfam" id="PF13472"/>
    </source>
</evidence>
<feature type="chain" id="PRO_5040486221" evidence="1">
    <location>
        <begin position="25"/>
        <end position="424"/>
    </location>
</feature>
<dbReference type="PANTHER" id="PTHR43784:SF3">
    <property type="entry name" value="GDSL FAMILY LIPASE"/>
    <property type="match status" value="1"/>
</dbReference>
<feature type="domain" description="SGNH hydrolase-type esterase" evidence="2">
    <location>
        <begin position="221"/>
        <end position="413"/>
    </location>
</feature>
<gene>
    <name evidence="3" type="ORF">EDB81DRAFT_660292</name>
</gene>
<keyword evidence="4" id="KW-1185">Reference proteome</keyword>
<name>A0A9P9E5M9_9HYPO</name>
<evidence type="ECO:0000256" key="1">
    <source>
        <dbReference type="SAM" id="SignalP"/>
    </source>
</evidence>
<accession>A0A9P9E5M9</accession>
<dbReference type="OrthoDB" id="10071171at2759"/>
<feature type="signal peptide" evidence="1">
    <location>
        <begin position="1"/>
        <end position="24"/>
    </location>
</feature>
<dbReference type="InterPro" id="IPR036514">
    <property type="entry name" value="SGNH_hydro_sf"/>
</dbReference>
<dbReference type="InterPro" id="IPR013830">
    <property type="entry name" value="SGNH_hydro"/>
</dbReference>
<reference evidence="3" key="1">
    <citation type="journal article" date="2021" name="Nat. Commun.">
        <title>Genetic determinants of endophytism in the Arabidopsis root mycobiome.</title>
        <authorList>
            <person name="Mesny F."/>
            <person name="Miyauchi S."/>
            <person name="Thiergart T."/>
            <person name="Pickel B."/>
            <person name="Atanasova L."/>
            <person name="Karlsson M."/>
            <person name="Huettel B."/>
            <person name="Barry K.W."/>
            <person name="Haridas S."/>
            <person name="Chen C."/>
            <person name="Bauer D."/>
            <person name="Andreopoulos W."/>
            <person name="Pangilinan J."/>
            <person name="LaButti K."/>
            <person name="Riley R."/>
            <person name="Lipzen A."/>
            <person name="Clum A."/>
            <person name="Drula E."/>
            <person name="Henrissat B."/>
            <person name="Kohler A."/>
            <person name="Grigoriev I.V."/>
            <person name="Martin F.M."/>
            <person name="Hacquard S."/>
        </authorList>
    </citation>
    <scope>NUCLEOTIDE SEQUENCE</scope>
    <source>
        <strain evidence="3">MPI-CAGE-AT-0147</strain>
    </source>
</reference>
<dbReference type="Gene3D" id="3.40.50.1110">
    <property type="entry name" value="SGNH hydrolase"/>
    <property type="match status" value="1"/>
</dbReference>
<evidence type="ECO:0000313" key="3">
    <source>
        <dbReference type="EMBL" id="KAH7131151.1"/>
    </source>
</evidence>
<dbReference type="Pfam" id="PF13472">
    <property type="entry name" value="Lipase_GDSL_2"/>
    <property type="match status" value="1"/>
</dbReference>
<proteinExistence type="predicted"/>
<dbReference type="InterPro" id="IPR053140">
    <property type="entry name" value="GDSL_Rv0518-like"/>
</dbReference>
<dbReference type="Proteomes" id="UP000738349">
    <property type="component" value="Unassembled WGS sequence"/>
</dbReference>
<sequence>MLIRSVLKTALIAILGLCPSHALAGVKISREDANWITVWGAMPQLTEPANLPPPPFNQTGLTFENTTIRQTVKVSLKTSSLRLQISNAFGGSELRLSAVSFALPANSSTAGGSAIKPSTDRSLTFSGQDSFIIPKGALVVSDPFEIALDAESIVTISIYLEGGQVTNDITSHPGSRTTSWLTKGNHIHDTDLTGAVGVDHWYFISALEAEKSNKASTIAIVGDSLTDGRGSTTNANNRWPDQLLSRLQEKKQTSQIAILNQAAGGNRLLTDGLGPNGLSRLDRDVIAHSGVKHAILFIGINDIGTTAAESGPQAEITARITGGYQQAVIRLRRHGILVYGCTLMPAAAKGNAYGLPEREKARQAVNEWIRDSGTFDAVIDFDKMVRNPNKVDEILEEYDSGDGLHLNRAGYQAMADGIDLQLFI</sequence>
<protein>
    <submittedName>
        <fullName evidence="3">Lipolytic enzyme</fullName>
    </submittedName>
</protein>
<dbReference type="SUPFAM" id="SSF52266">
    <property type="entry name" value="SGNH hydrolase"/>
    <property type="match status" value="1"/>
</dbReference>
<dbReference type="EMBL" id="JAGMUV010000017">
    <property type="protein sequence ID" value="KAH7131151.1"/>
    <property type="molecule type" value="Genomic_DNA"/>
</dbReference>